<dbReference type="PANTHER" id="PTHR36456:SF1">
    <property type="entry name" value="UPF0232 PROTEIN SCO3875"/>
    <property type="match status" value="1"/>
</dbReference>
<dbReference type="Proteomes" id="UP000199053">
    <property type="component" value="Unassembled WGS sequence"/>
</dbReference>
<name>A0A1G9J3W3_9BACT</name>
<dbReference type="InterPro" id="IPR007922">
    <property type="entry name" value="DciA-like"/>
</dbReference>
<evidence type="ECO:0000313" key="2">
    <source>
        <dbReference type="Proteomes" id="UP000199053"/>
    </source>
</evidence>
<proteinExistence type="predicted"/>
<dbReference type="EMBL" id="FNGA01000004">
    <property type="protein sequence ID" value="SDL32129.1"/>
    <property type="molecule type" value="Genomic_DNA"/>
</dbReference>
<dbReference type="PANTHER" id="PTHR36456">
    <property type="entry name" value="UPF0232 PROTEIN SCO3875"/>
    <property type="match status" value="1"/>
</dbReference>
<dbReference type="Pfam" id="PF05258">
    <property type="entry name" value="DciA"/>
    <property type="match status" value="1"/>
</dbReference>
<reference evidence="2" key="1">
    <citation type="submission" date="2016-10" db="EMBL/GenBank/DDBJ databases">
        <authorList>
            <person name="Varghese N."/>
            <person name="Submissions S."/>
        </authorList>
    </citation>
    <scope>NUCLEOTIDE SEQUENCE [LARGE SCALE GENOMIC DNA]</scope>
    <source>
        <strain evidence="2">DSM 16995</strain>
    </source>
</reference>
<keyword evidence="2" id="KW-1185">Reference proteome</keyword>
<dbReference type="AlphaFoldDB" id="A0A1G9J3W3"/>
<dbReference type="STRING" id="246191.SAMN05660337_2635"/>
<protein>
    <recommendedName>
        <fullName evidence="3">DUF721 domain-containing protein</fullName>
    </recommendedName>
</protein>
<evidence type="ECO:0000313" key="1">
    <source>
        <dbReference type="EMBL" id="SDL32129.1"/>
    </source>
</evidence>
<dbReference type="OrthoDB" id="5471833at2"/>
<organism evidence="1 2">
    <name type="scientific">Maridesulfovibrio ferrireducens</name>
    <dbReference type="NCBI Taxonomy" id="246191"/>
    <lineage>
        <taxon>Bacteria</taxon>
        <taxon>Pseudomonadati</taxon>
        <taxon>Thermodesulfobacteriota</taxon>
        <taxon>Desulfovibrionia</taxon>
        <taxon>Desulfovibrionales</taxon>
        <taxon>Desulfovibrionaceae</taxon>
        <taxon>Maridesulfovibrio</taxon>
    </lineage>
</organism>
<sequence length="167" mass="19264">MVRKAKYTGPRKRHFHPRQRALRTMGEAMSDFVSVLDGNHKLMIPKLWKAWPELMGELAEFAKPLGHRKTTLILAAEDSVAAQELSYFAPEILLRINSFFGEEVFDKVLFELLNGRVPLDGYKLKRTPIQRPKIKKPENIGGMKDKFDPESAVGRCYLKYVRLFENS</sequence>
<gene>
    <name evidence="1" type="ORF">SAMN05660337_2635</name>
</gene>
<evidence type="ECO:0008006" key="3">
    <source>
        <dbReference type="Google" id="ProtNLM"/>
    </source>
</evidence>
<dbReference type="RefSeq" id="WP_092161849.1">
    <property type="nucleotide sequence ID" value="NZ_FNGA01000004.1"/>
</dbReference>
<accession>A0A1G9J3W3</accession>